<keyword evidence="7" id="KW-0547">Nucleotide-binding</keyword>
<feature type="compositionally biased region" description="Acidic residues" evidence="16">
    <location>
        <begin position="423"/>
        <end position="451"/>
    </location>
</feature>
<keyword evidence="14" id="KW-0675">Receptor</keyword>
<keyword evidence="15" id="KW-0325">Glycoprotein</keyword>
<dbReference type="eggNOG" id="COG1361">
    <property type="taxonomic scope" value="Bacteria"/>
</dbReference>
<comment type="subcellular location">
    <subcellularLocation>
        <location evidence="1">Cell membrane</location>
        <topology evidence="1">Single-pass type I membrane protein</topology>
    </subcellularLocation>
</comment>
<evidence type="ECO:0000256" key="10">
    <source>
        <dbReference type="ARBA" id="ARBA00022989"/>
    </source>
</evidence>
<evidence type="ECO:0000256" key="16">
    <source>
        <dbReference type="SAM" id="MobiDB-lite"/>
    </source>
</evidence>
<keyword evidence="6 18" id="KW-0732">Signal</keyword>
<dbReference type="InterPro" id="IPR053784">
    <property type="entry name" value="Choice_anch_U_dom"/>
</dbReference>
<evidence type="ECO:0000256" key="18">
    <source>
        <dbReference type="SAM" id="SignalP"/>
    </source>
</evidence>
<evidence type="ECO:0000256" key="6">
    <source>
        <dbReference type="ARBA" id="ARBA00022729"/>
    </source>
</evidence>
<keyword evidence="11 17" id="KW-0472">Membrane</keyword>
<evidence type="ECO:0000256" key="13">
    <source>
        <dbReference type="ARBA" id="ARBA00023157"/>
    </source>
</evidence>
<keyword evidence="9" id="KW-0067">ATP-binding</keyword>
<keyword evidence="10 17" id="KW-1133">Transmembrane helix</keyword>
<protein>
    <recommendedName>
        <fullName evidence="2">receptor protein-tyrosine kinase</fullName>
        <ecNumber evidence="2">2.7.10.1</ecNumber>
    </recommendedName>
</protein>
<evidence type="ECO:0000256" key="4">
    <source>
        <dbReference type="ARBA" id="ARBA00022679"/>
    </source>
</evidence>
<keyword evidence="4" id="KW-0808">Transferase</keyword>
<evidence type="ECO:0000259" key="19">
    <source>
        <dbReference type="Pfam" id="PF12810"/>
    </source>
</evidence>
<dbReference type="EC" id="2.7.10.1" evidence="2"/>
<feature type="region of interest" description="Disordered" evidence="16">
    <location>
        <begin position="369"/>
        <end position="459"/>
    </location>
</feature>
<keyword evidence="13" id="KW-1015">Disulfide bond</keyword>
<reference evidence="21" key="1">
    <citation type="journal article" date="2013" name="BMC Microbiol.">
        <title>Taxonomy and evolution of bacteriochlorophyll a-containing members of the OM60/NOR5 clade of marine gammaproteobacteria: description of Luminiphilus syltensis gen. nov., sp. nov., reclassification of Haliea rubra as Pseudohaliea rubra gen. nov., comb. nov., and emendation of Chromatocurvus halotolerans.</title>
        <authorList>
            <person name="Spring S."/>
            <person name="Riedel T."/>
            <person name="Sproer C."/>
            <person name="Yan S."/>
            <person name="Harder J."/>
            <person name="Fuchs B.M."/>
        </authorList>
    </citation>
    <scope>NUCLEOTIDE SEQUENCE [LARGE SCALE GENOMIC DNA]</scope>
    <source>
        <strain evidence="21">NOR51-B</strain>
    </source>
</reference>
<keyword evidence="21" id="KW-1185">Reference proteome</keyword>
<evidence type="ECO:0000256" key="12">
    <source>
        <dbReference type="ARBA" id="ARBA00023137"/>
    </source>
</evidence>
<dbReference type="NCBIfam" id="NF041766">
    <property type="entry name" value="choice_anch_U"/>
    <property type="match status" value="1"/>
</dbReference>
<dbReference type="Proteomes" id="UP000004699">
    <property type="component" value="Unassembled WGS sequence"/>
</dbReference>
<dbReference type="HOGENOM" id="CLU_446042_0_0_6"/>
<dbReference type="GO" id="GO:0005524">
    <property type="term" value="F:ATP binding"/>
    <property type="evidence" value="ECO:0007669"/>
    <property type="project" value="UniProtKB-KW"/>
</dbReference>
<accession>B8KVN5</accession>
<evidence type="ECO:0000256" key="7">
    <source>
        <dbReference type="ARBA" id="ARBA00022741"/>
    </source>
</evidence>
<dbReference type="EMBL" id="DS999411">
    <property type="protein sequence ID" value="EED35023.1"/>
    <property type="molecule type" value="Genomic_DNA"/>
</dbReference>
<keyword evidence="12" id="KW-0829">Tyrosine-protein kinase</keyword>
<evidence type="ECO:0000256" key="1">
    <source>
        <dbReference type="ARBA" id="ARBA00004251"/>
    </source>
</evidence>
<feature type="signal peptide" evidence="18">
    <location>
        <begin position="1"/>
        <end position="22"/>
    </location>
</feature>
<organism evidence="20 21">
    <name type="scientific">Luminiphilus syltensis NOR5-1B</name>
    <dbReference type="NCBI Taxonomy" id="565045"/>
    <lineage>
        <taxon>Bacteria</taxon>
        <taxon>Pseudomonadati</taxon>
        <taxon>Pseudomonadota</taxon>
        <taxon>Gammaproteobacteria</taxon>
        <taxon>Cellvibrionales</taxon>
        <taxon>Halieaceae</taxon>
        <taxon>Luminiphilus</taxon>
    </lineage>
</organism>
<dbReference type="STRING" id="565045.NOR51B_964"/>
<evidence type="ECO:0000313" key="20">
    <source>
        <dbReference type="EMBL" id="EED35023.1"/>
    </source>
</evidence>
<dbReference type="InterPro" id="IPR055163">
    <property type="entry name" value="ALK/LTK-like_GRD"/>
</dbReference>
<dbReference type="AlphaFoldDB" id="B8KVN5"/>
<feature type="compositionally biased region" description="Polar residues" evidence="16">
    <location>
        <begin position="369"/>
        <end position="388"/>
    </location>
</feature>
<feature type="compositionally biased region" description="Low complexity" evidence="16">
    <location>
        <begin position="396"/>
        <end position="414"/>
    </location>
</feature>
<evidence type="ECO:0000256" key="14">
    <source>
        <dbReference type="ARBA" id="ARBA00023170"/>
    </source>
</evidence>
<proteinExistence type="predicted"/>
<evidence type="ECO:0000313" key="21">
    <source>
        <dbReference type="Proteomes" id="UP000004699"/>
    </source>
</evidence>
<feature type="chain" id="PRO_5002873589" description="receptor protein-tyrosine kinase" evidence="18">
    <location>
        <begin position="23"/>
        <end position="612"/>
    </location>
</feature>
<sequence>MGMSKARYFLTGLALCAGSAFGVTDTYTYTGAAETFVVPTGVTSVTIEAWGAQGGMSDPVTDNLGGYAKGDLSVSPGDVLNIYVGGQPSGEQGGFNGGGAGDSLGAGGGGASDVRTAGNTLSDRVIVAGGGGGGGEWNGQNVIGGVGGGLTGGDGSRLSFNPGGGGGTQTASANGTCRSLNNPIVAGGFGFGGTTAGVGCGCEGYGGGGGWYGGGGSGNCRGGGGGSSYIQGLANGSTTAGVRAGNGEIQITYTASASSPVIGLAKQAGAVSSVGSGVYQTDITLIVENLGDVALSNVQVADVLSTTFPAPATFTVSSGPIATGTLTTNAGFDGDGDTNLLMAGSSSLAIGAFAQVSFTVQFSPNGLSGPFSNQAEASAEGPSNTTNDTSDDGVDPDPNGNGNPDEAGENDPTPIVIPSPPDPDSDGDGVFDSVDEFPEDPVESVDSDGDGIGDNGDAGGSGVGIVLSGVDRTCAFNGPVTGSAVSTVGAPGVPFPTQLAFQIDGCGSPVQISAKFGNPLPAGSVAYKRSAAGVWTAIPGAVVSGDTITYSIEDGGPLDSDGIVNDSITDPVTAVVPFSTPIPALPVWAYMILAMSMLLLAFRFRRQRNVFR</sequence>
<dbReference type="Pfam" id="PF12810">
    <property type="entry name" value="ALK_LTK_GRD"/>
    <property type="match status" value="1"/>
</dbReference>
<evidence type="ECO:0000256" key="8">
    <source>
        <dbReference type="ARBA" id="ARBA00022777"/>
    </source>
</evidence>
<dbReference type="GO" id="GO:0005886">
    <property type="term" value="C:plasma membrane"/>
    <property type="evidence" value="ECO:0007669"/>
    <property type="project" value="UniProtKB-SubCell"/>
</dbReference>
<feature type="domain" description="ALK/LTK-like glycine-rich" evidence="19">
    <location>
        <begin position="47"/>
        <end position="252"/>
    </location>
</feature>
<keyword evidence="8" id="KW-0418">Kinase</keyword>
<dbReference type="GO" id="GO:0004714">
    <property type="term" value="F:transmembrane receptor protein tyrosine kinase activity"/>
    <property type="evidence" value="ECO:0007669"/>
    <property type="project" value="UniProtKB-EC"/>
</dbReference>
<evidence type="ECO:0000256" key="5">
    <source>
        <dbReference type="ARBA" id="ARBA00022692"/>
    </source>
</evidence>
<keyword evidence="5 17" id="KW-0812">Transmembrane</keyword>
<name>B8KVN5_9GAMM</name>
<evidence type="ECO:0000256" key="11">
    <source>
        <dbReference type="ARBA" id="ARBA00023136"/>
    </source>
</evidence>
<evidence type="ECO:0000256" key="9">
    <source>
        <dbReference type="ARBA" id="ARBA00022840"/>
    </source>
</evidence>
<evidence type="ECO:0000256" key="15">
    <source>
        <dbReference type="ARBA" id="ARBA00023180"/>
    </source>
</evidence>
<keyword evidence="3" id="KW-1003">Cell membrane</keyword>
<evidence type="ECO:0000256" key="17">
    <source>
        <dbReference type="SAM" id="Phobius"/>
    </source>
</evidence>
<gene>
    <name evidence="20" type="ORF">NOR51B_964</name>
</gene>
<evidence type="ECO:0000256" key="2">
    <source>
        <dbReference type="ARBA" id="ARBA00011902"/>
    </source>
</evidence>
<dbReference type="OrthoDB" id="5741878at2"/>
<evidence type="ECO:0000256" key="3">
    <source>
        <dbReference type="ARBA" id="ARBA00022475"/>
    </source>
</evidence>
<feature type="transmembrane region" description="Helical" evidence="17">
    <location>
        <begin position="587"/>
        <end position="604"/>
    </location>
</feature>